<dbReference type="EMBL" id="CP014989">
    <property type="protein sequence ID" value="ANS79226.1"/>
    <property type="molecule type" value="Genomic_DNA"/>
</dbReference>
<evidence type="ECO:0000313" key="2">
    <source>
        <dbReference type="Proteomes" id="UP000092482"/>
    </source>
</evidence>
<keyword evidence="2" id="KW-1185">Reference proteome</keyword>
<accession>A0A1B1NCS6</accession>
<organism evidence="1 2">
    <name type="scientific">Serinicoccus hydrothermalis</name>
    <dbReference type="NCBI Taxonomy" id="1758689"/>
    <lineage>
        <taxon>Bacteria</taxon>
        <taxon>Bacillati</taxon>
        <taxon>Actinomycetota</taxon>
        <taxon>Actinomycetes</taxon>
        <taxon>Micrococcales</taxon>
        <taxon>Ornithinimicrobiaceae</taxon>
        <taxon>Serinicoccus</taxon>
    </lineage>
</organism>
<dbReference type="CDD" id="cd20745">
    <property type="entry name" value="FIX_RhsA_AHH_HNH-like"/>
    <property type="match status" value="1"/>
</dbReference>
<sequence>MALVSIDIGAMEDLVSDITSARDDLPSDVSTVRGRLEHVMLGTDPVSQVDFGSAVWTWMDDRIRDLNRRLSLARLIAGSTPGVPGVGVVEIDESYVSDLSQAEVDALADEVEVLMTREEFADPEDIDPRLLEILADHAHDPYFAAAVANRVSPSTLDQYLLDINSYREYRALTEEDKTDFDARYDTLLNGLGMTFGLASQGEGELEVPGMAEAWADHIEEVPPMLGTAQRLSLVISRGTFSTELLTTVHDRMVDLEGDDGAGYWATPSFIFDPDPSKSPATNLLMDPFGALYQGMGNNPEALHQVFAEGETITVETDDGPVEVNARLWETLRYRGMDEYAISQFMTGLQSGLTAPPVEGGEAWQPGLVEDLDGTIGAIEREMRIAEENKPPWWSAAGHIVLDVLGMVPLFGEPADALNGLWYTAEGNYVDAGLSFAGVVPVVGWFAVGGKWVKRALTLEELATAERLVDSGLDASRLLPGGRLADSADDLADAANFTTDAFLTPAELRRFNDRPWLQNMVAGNRFDTYMAPNYTHNQIYLDAPGGSGYVRLDSYVPGEEIISRKLTQLGDVQPTTAFSYIDELVNKYPVNANIADVPSTHASGLAGQTLDGQLVLQVPPQAGGTIPEEVAQHAFENNVHIIDINGFDYTAHLYNP</sequence>
<name>A0A1B1NCS6_9MICO</name>
<dbReference type="RefSeq" id="WP_066639157.1">
    <property type="nucleotide sequence ID" value="NZ_CP014989.1"/>
</dbReference>
<dbReference type="STRING" id="1758689.SGUI_1830"/>
<gene>
    <name evidence="1" type="ORF">SGUI_1830</name>
</gene>
<dbReference type="AlphaFoldDB" id="A0A1B1NCS6"/>
<evidence type="ECO:0000313" key="1">
    <source>
        <dbReference type="EMBL" id="ANS79226.1"/>
    </source>
</evidence>
<reference evidence="1 2" key="1">
    <citation type="submission" date="2016-03" db="EMBL/GenBank/DDBJ databases">
        <title>Shallow-sea hydrothermal system.</title>
        <authorList>
            <person name="Tang K."/>
        </authorList>
    </citation>
    <scope>NUCLEOTIDE SEQUENCE [LARGE SCALE GENOMIC DNA]</scope>
    <source>
        <strain evidence="1 2">JLT9</strain>
    </source>
</reference>
<dbReference type="KEGG" id="serj:SGUI_1830"/>
<dbReference type="OrthoDB" id="3917849at2"/>
<dbReference type="Proteomes" id="UP000092482">
    <property type="component" value="Chromosome"/>
</dbReference>
<protein>
    <submittedName>
        <fullName evidence="1">Hemagglutinin/hemolysin-related protein</fullName>
    </submittedName>
</protein>
<proteinExistence type="predicted"/>
<dbReference type="PATRIC" id="fig|1758689.4.peg.1895"/>